<dbReference type="AlphaFoldDB" id="A0A2H0V7Y6"/>
<accession>A0A2H0V7Y6</accession>
<dbReference type="Proteomes" id="UP000228614">
    <property type="component" value="Unassembled WGS sequence"/>
</dbReference>
<feature type="non-terminal residue" evidence="1">
    <location>
        <position position="244"/>
    </location>
</feature>
<organism evidence="1 2">
    <name type="scientific">Candidatus Falkowbacteria bacterium CG10_big_fil_rev_8_21_14_0_10_37_6</name>
    <dbReference type="NCBI Taxonomy" id="1974563"/>
    <lineage>
        <taxon>Bacteria</taxon>
        <taxon>Candidatus Falkowiibacteriota</taxon>
    </lineage>
</organism>
<sequence>MLTSTFSSLREIHTDFNYESDSGVSDAVYKTIAFFDIFDYPLTAWEVYKYLWKEELSRDISFLQLQNILDSHDSVDCLEGFYFLRGRDDLVFLRKERYNIAARKYQRAGLAANILSLMPYVKMIAVSNSLSYDNARDNSDIDLFIITRQDKIWTARFFTTAFLTIFRLRPTEKSKKNAICLNFFISENALNVRNLRIEDDVYFIYWLKLLKPLYDDGRVFKDFCDANGWVNNYINSYDVCRTNL</sequence>
<name>A0A2H0V7Y6_9BACT</name>
<reference evidence="2" key="1">
    <citation type="submission" date="2017-09" db="EMBL/GenBank/DDBJ databases">
        <title>Depth-based differentiation of microbial function through sediment-hosted aquifers and enrichment of novel symbionts in the deep terrestrial subsurface.</title>
        <authorList>
            <person name="Probst A.J."/>
            <person name="Ladd B."/>
            <person name="Jarett J.K."/>
            <person name="Geller-Mcgrath D.E."/>
            <person name="Sieber C.M.K."/>
            <person name="Emerson J.B."/>
            <person name="Anantharaman K."/>
            <person name="Thomas B.C."/>
            <person name="Malmstrom R."/>
            <person name="Stieglmeier M."/>
            <person name="Klingl A."/>
            <person name="Woyke T."/>
            <person name="Ryan C.M."/>
            <person name="Banfield J.F."/>
        </authorList>
    </citation>
    <scope>NUCLEOTIDE SEQUENCE [LARGE SCALE GENOMIC DNA]</scope>
</reference>
<evidence type="ECO:0008006" key="3">
    <source>
        <dbReference type="Google" id="ProtNLM"/>
    </source>
</evidence>
<dbReference type="EMBL" id="PFAN01000007">
    <property type="protein sequence ID" value="PIR95178.1"/>
    <property type="molecule type" value="Genomic_DNA"/>
</dbReference>
<evidence type="ECO:0000313" key="2">
    <source>
        <dbReference type="Proteomes" id="UP000228614"/>
    </source>
</evidence>
<gene>
    <name evidence="1" type="ORF">COT95_00120</name>
</gene>
<comment type="caution">
    <text evidence="1">The sequence shown here is derived from an EMBL/GenBank/DDBJ whole genome shotgun (WGS) entry which is preliminary data.</text>
</comment>
<proteinExistence type="predicted"/>
<protein>
    <recommendedName>
        <fullName evidence="3">Polymerase nucleotidyl transferase domain-containing protein</fullName>
    </recommendedName>
</protein>
<evidence type="ECO:0000313" key="1">
    <source>
        <dbReference type="EMBL" id="PIR95178.1"/>
    </source>
</evidence>